<dbReference type="SUPFAM" id="SSF140453">
    <property type="entry name" value="EsxAB dimer-like"/>
    <property type="match status" value="1"/>
</dbReference>
<keyword evidence="2" id="KW-1185">Reference proteome</keyword>
<proteinExistence type="predicted"/>
<dbReference type="AlphaFoldDB" id="A0A1X1US49"/>
<organism evidence="1 2">
    <name type="scientific">Mycobacterium fragae</name>
    <dbReference type="NCBI Taxonomy" id="1260918"/>
    <lineage>
        <taxon>Bacteria</taxon>
        <taxon>Bacillati</taxon>
        <taxon>Actinomycetota</taxon>
        <taxon>Actinomycetes</taxon>
        <taxon>Mycobacteriales</taxon>
        <taxon>Mycobacteriaceae</taxon>
        <taxon>Mycobacterium</taxon>
    </lineage>
</organism>
<reference evidence="1 2" key="1">
    <citation type="submission" date="2016-01" db="EMBL/GenBank/DDBJ databases">
        <title>The new phylogeny of the genus Mycobacterium.</title>
        <authorList>
            <person name="Tarcisio F."/>
            <person name="Conor M."/>
            <person name="Antonella G."/>
            <person name="Elisabetta G."/>
            <person name="Giulia F.S."/>
            <person name="Sara T."/>
            <person name="Anna F."/>
            <person name="Clotilde B."/>
            <person name="Roberto B."/>
            <person name="Veronica D.S."/>
            <person name="Fabio R."/>
            <person name="Monica P."/>
            <person name="Olivier J."/>
            <person name="Enrico T."/>
            <person name="Nicola S."/>
        </authorList>
    </citation>
    <scope>NUCLEOTIDE SEQUENCE [LARGE SCALE GENOMIC DNA]</scope>
    <source>
        <strain evidence="1 2">DSM 45731</strain>
    </source>
</reference>
<sequence>MADREVLRVDPELMQGFSQALTGAAKDWHSRLIELDGQVREMLGSWRGGAGGAYGSAWDLWHRGAGEVQLGLSLLAKAVGIAGMEFHTNDSASAQTLSGLDDG</sequence>
<dbReference type="STRING" id="1260918.AWC06_16250"/>
<evidence type="ECO:0000313" key="2">
    <source>
        <dbReference type="Proteomes" id="UP000194000"/>
    </source>
</evidence>
<name>A0A1X1US49_9MYCO</name>
<dbReference type="Proteomes" id="UP000194000">
    <property type="component" value="Unassembled WGS sequence"/>
</dbReference>
<accession>A0A1X1US49</accession>
<dbReference type="Pfam" id="PF06013">
    <property type="entry name" value="WXG100"/>
    <property type="match status" value="1"/>
</dbReference>
<evidence type="ECO:0000313" key="1">
    <source>
        <dbReference type="EMBL" id="ORV59672.1"/>
    </source>
</evidence>
<dbReference type="EMBL" id="LQOW01000024">
    <property type="protein sequence ID" value="ORV59672.1"/>
    <property type="molecule type" value="Genomic_DNA"/>
</dbReference>
<dbReference type="RefSeq" id="WP_085197599.1">
    <property type="nucleotide sequence ID" value="NZ_JACKVI010000014.1"/>
</dbReference>
<dbReference type="OrthoDB" id="3787781at2"/>
<dbReference type="InterPro" id="IPR010310">
    <property type="entry name" value="T7SS_ESAT-6-like"/>
</dbReference>
<comment type="caution">
    <text evidence="1">The sequence shown here is derived from an EMBL/GenBank/DDBJ whole genome shotgun (WGS) entry which is preliminary data.</text>
</comment>
<dbReference type="InterPro" id="IPR036689">
    <property type="entry name" value="ESAT-6-like_sf"/>
</dbReference>
<dbReference type="Gene3D" id="1.10.287.1060">
    <property type="entry name" value="ESAT-6-like"/>
    <property type="match status" value="1"/>
</dbReference>
<protein>
    <submittedName>
        <fullName evidence="1">Secretion protein</fullName>
    </submittedName>
</protein>
<gene>
    <name evidence="1" type="ORF">AWC06_16250</name>
</gene>